<dbReference type="AlphaFoldDB" id="A0A0L9VKV6"/>
<feature type="compositionally biased region" description="Basic and acidic residues" evidence="1">
    <location>
        <begin position="9"/>
        <end position="22"/>
    </location>
</feature>
<reference evidence="3" key="2">
    <citation type="submission" date="2015-02" db="EMBL/GenBank/DDBJ databases">
        <authorList>
            <person name="Chooi Y.-H."/>
        </authorList>
    </citation>
    <scope>NUCLEOTIDE SEQUENCE</scope>
    <source>
        <tissue evidence="3">Seedling</tissue>
    </source>
</reference>
<protein>
    <submittedName>
        <fullName evidence="3">Uncharacterized protein</fullName>
    </submittedName>
</protein>
<evidence type="ECO:0000313" key="4">
    <source>
        <dbReference type="Proteomes" id="UP000053144"/>
    </source>
</evidence>
<reference evidence="4" key="1">
    <citation type="journal article" date="2015" name="Proc. Natl. Acad. Sci. U.S.A.">
        <title>Genome sequencing of adzuki bean (Vigna angularis) provides insight into high starch and low fat accumulation and domestication.</title>
        <authorList>
            <person name="Yang K."/>
            <person name="Tian Z."/>
            <person name="Chen C."/>
            <person name="Luo L."/>
            <person name="Zhao B."/>
            <person name="Wang Z."/>
            <person name="Yu L."/>
            <person name="Li Y."/>
            <person name="Sun Y."/>
            <person name="Li W."/>
            <person name="Chen Y."/>
            <person name="Li Y."/>
            <person name="Zhang Y."/>
            <person name="Ai D."/>
            <person name="Zhao J."/>
            <person name="Shang C."/>
            <person name="Ma Y."/>
            <person name="Wu B."/>
            <person name="Wang M."/>
            <person name="Gao L."/>
            <person name="Sun D."/>
            <person name="Zhang P."/>
            <person name="Guo F."/>
            <person name="Wang W."/>
            <person name="Li Y."/>
            <person name="Wang J."/>
            <person name="Varshney R.K."/>
            <person name="Wang J."/>
            <person name="Ling H.Q."/>
            <person name="Wan P."/>
        </authorList>
    </citation>
    <scope>NUCLEOTIDE SEQUENCE</scope>
    <source>
        <strain evidence="4">cv. Jingnong 6</strain>
    </source>
</reference>
<evidence type="ECO:0000313" key="3">
    <source>
        <dbReference type="EMBL" id="KOM55685.1"/>
    </source>
</evidence>
<feature type="region of interest" description="Disordered" evidence="1">
    <location>
        <begin position="1"/>
        <end position="22"/>
    </location>
</feature>
<organism evidence="3 4">
    <name type="scientific">Phaseolus angularis</name>
    <name type="common">Azuki bean</name>
    <name type="synonym">Vigna angularis</name>
    <dbReference type="NCBI Taxonomy" id="3914"/>
    <lineage>
        <taxon>Eukaryota</taxon>
        <taxon>Viridiplantae</taxon>
        <taxon>Streptophyta</taxon>
        <taxon>Embryophyta</taxon>
        <taxon>Tracheophyta</taxon>
        <taxon>Spermatophyta</taxon>
        <taxon>Magnoliopsida</taxon>
        <taxon>eudicotyledons</taxon>
        <taxon>Gunneridae</taxon>
        <taxon>Pentapetalae</taxon>
        <taxon>rosids</taxon>
        <taxon>fabids</taxon>
        <taxon>Fabales</taxon>
        <taxon>Fabaceae</taxon>
        <taxon>Papilionoideae</taxon>
        <taxon>50 kb inversion clade</taxon>
        <taxon>NPAAA clade</taxon>
        <taxon>indigoferoid/millettioid clade</taxon>
        <taxon>Phaseoleae</taxon>
        <taxon>Vigna</taxon>
    </lineage>
</organism>
<evidence type="ECO:0000313" key="5">
    <source>
        <dbReference type="Proteomes" id="UP000743370"/>
    </source>
</evidence>
<dbReference type="Proteomes" id="UP000743370">
    <property type="component" value="Unassembled WGS sequence"/>
</dbReference>
<sequence>MASVQDVPKTLKETETTEKDVKTRIRGKTGIEVTASEAELQEAKNAAAAVTVIVERSKEVVIEKREEKEKAREVIIEDPTTAAEDEKLKHN</sequence>
<dbReference type="EMBL" id="CM003380">
    <property type="protein sequence ID" value="KOM55685.1"/>
    <property type="molecule type" value="Genomic_DNA"/>
</dbReference>
<reference evidence="2 5" key="3">
    <citation type="submission" date="2020-05" db="EMBL/GenBank/DDBJ databases">
        <title>Vigna angularis (adzuki bean) Var. LongXiaoDou No. 4 denovo assembly.</title>
        <authorList>
            <person name="Xiang H."/>
        </authorList>
    </citation>
    <scope>NUCLEOTIDE SEQUENCE [LARGE SCALE GENOMIC DNA]</scope>
    <source>
        <tissue evidence="2">Leaf</tissue>
    </source>
</reference>
<dbReference type="EMBL" id="JABFOF010000006">
    <property type="protein sequence ID" value="KAG2395282.1"/>
    <property type="molecule type" value="Genomic_DNA"/>
</dbReference>
<dbReference type="Gramene" id="KOM55685">
    <property type="protein sequence ID" value="KOM55685"/>
    <property type="gene ID" value="LR48_Vigan10g157700"/>
</dbReference>
<evidence type="ECO:0000313" key="2">
    <source>
        <dbReference type="EMBL" id="KAG2395282.1"/>
    </source>
</evidence>
<accession>A0A0L9VKV6</accession>
<proteinExistence type="predicted"/>
<dbReference type="Proteomes" id="UP000053144">
    <property type="component" value="Chromosome 10"/>
</dbReference>
<evidence type="ECO:0000256" key="1">
    <source>
        <dbReference type="SAM" id="MobiDB-lite"/>
    </source>
</evidence>
<gene>
    <name evidence="2" type="ORF">HKW66_Vig0073420</name>
    <name evidence="3" type="ORF">LR48_Vigan10g157700</name>
</gene>
<name>A0A0L9VKV6_PHAAN</name>